<gene>
    <name evidence="1" type="ORF">AAA799E16_00707</name>
</gene>
<proteinExistence type="predicted"/>
<dbReference type="EMBL" id="JNVL01000007">
    <property type="protein sequence ID" value="KER06648.1"/>
    <property type="molecule type" value="Genomic_DNA"/>
</dbReference>
<reference evidence="1 2" key="1">
    <citation type="submission" date="2014-06" db="EMBL/GenBank/DDBJ databases">
        <authorList>
            <person name="Ngugi D.K."/>
            <person name="Blom J."/>
            <person name="Alam I."/>
            <person name="Rashid M."/>
            <person name="Ba Alawi W."/>
            <person name="Zhang G."/>
            <person name="Hikmawan T."/>
            <person name="Guan Y."/>
            <person name="Antunes A."/>
            <person name="Siam R."/>
            <person name="Eldorry H."/>
            <person name="Bajic V."/>
            <person name="Stingl U."/>
        </authorList>
    </citation>
    <scope>NUCLEOTIDE SEQUENCE [LARGE SCALE GENOMIC DNA]</scope>
    <source>
        <strain evidence="1">SCGC AAA799-E16</strain>
    </source>
</reference>
<organism evidence="1 2">
    <name type="scientific">Marine Group I thaumarchaeote SCGC AAA799-E16</name>
    <dbReference type="NCBI Taxonomy" id="1502292"/>
    <lineage>
        <taxon>Archaea</taxon>
        <taxon>Nitrososphaerota</taxon>
        <taxon>Marine Group I</taxon>
    </lineage>
</organism>
<evidence type="ECO:0008006" key="3">
    <source>
        <dbReference type="Google" id="ProtNLM"/>
    </source>
</evidence>
<comment type="caution">
    <text evidence="1">The sequence shown here is derived from an EMBL/GenBank/DDBJ whole genome shotgun (WGS) entry which is preliminary data.</text>
</comment>
<evidence type="ECO:0000313" key="1">
    <source>
        <dbReference type="EMBL" id="KER06648.1"/>
    </source>
</evidence>
<feature type="non-terminal residue" evidence="1">
    <location>
        <position position="1"/>
    </location>
</feature>
<evidence type="ECO:0000313" key="2">
    <source>
        <dbReference type="Proteomes" id="UP000028027"/>
    </source>
</evidence>
<keyword evidence="2" id="KW-1185">Reference proteome</keyword>
<dbReference type="AlphaFoldDB" id="A0A081S6U5"/>
<sequence length="41" mass="4741">IIYANKNFCKISKYDADELTDAHNLHISDIDHLIKSSFLYA</sequence>
<protein>
    <recommendedName>
        <fullName evidence="3">PAS domain-containing protein</fullName>
    </recommendedName>
</protein>
<dbReference type="Proteomes" id="UP000028027">
    <property type="component" value="Unassembled WGS sequence"/>
</dbReference>
<name>A0A081S6U5_9ARCH</name>
<accession>A0A081S6U5</accession>